<protein>
    <submittedName>
        <fullName evidence="1">Uncharacterized protein</fullName>
    </submittedName>
</protein>
<accession>A0A0G1YD36</accession>
<name>A0A0G1YD36_9BACT</name>
<proteinExistence type="predicted"/>
<sequence>MNITMLGAILRVLVSVNFAIFVTAGNLDATVLGFEIIS</sequence>
<organism evidence="1 2">
    <name type="scientific">Candidatus Gottesmanbacteria bacterium GW2011_GWB1_49_7</name>
    <dbReference type="NCBI Taxonomy" id="1618448"/>
    <lineage>
        <taxon>Bacteria</taxon>
        <taxon>Candidatus Gottesmaniibacteriota</taxon>
    </lineage>
</organism>
<dbReference type="AlphaFoldDB" id="A0A0G1YD36"/>
<dbReference type="EMBL" id="LCQD01000008">
    <property type="protein sequence ID" value="KKW12877.1"/>
    <property type="molecule type" value="Genomic_DNA"/>
</dbReference>
<gene>
    <name evidence="1" type="ORF">UY48_C0008G0052</name>
</gene>
<reference evidence="1 2" key="1">
    <citation type="journal article" date="2015" name="Nature">
        <title>rRNA introns, odd ribosomes, and small enigmatic genomes across a large radiation of phyla.</title>
        <authorList>
            <person name="Brown C.T."/>
            <person name="Hug L.A."/>
            <person name="Thomas B.C."/>
            <person name="Sharon I."/>
            <person name="Castelle C.J."/>
            <person name="Singh A."/>
            <person name="Wilkins M.J."/>
            <person name="Williams K.H."/>
            <person name="Banfield J.F."/>
        </authorList>
    </citation>
    <scope>NUCLEOTIDE SEQUENCE [LARGE SCALE GENOMIC DNA]</scope>
</reference>
<dbReference type="Proteomes" id="UP000034588">
    <property type="component" value="Unassembled WGS sequence"/>
</dbReference>
<evidence type="ECO:0000313" key="1">
    <source>
        <dbReference type="EMBL" id="KKW12877.1"/>
    </source>
</evidence>
<comment type="caution">
    <text evidence="1">The sequence shown here is derived from an EMBL/GenBank/DDBJ whole genome shotgun (WGS) entry which is preliminary data.</text>
</comment>
<evidence type="ECO:0000313" key="2">
    <source>
        <dbReference type="Proteomes" id="UP000034588"/>
    </source>
</evidence>